<name>A0A1W0X0B5_HYPEX</name>
<proteinExistence type="predicted"/>
<dbReference type="Proteomes" id="UP000192578">
    <property type="component" value="Unassembled WGS sequence"/>
</dbReference>
<comment type="caution">
    <text evidence="1">The sequence shown here is derived from an EMBL/GenBank/DDBJ whole genome shotgun (WGS) entry which is preliminary data.</text>
</comment>
<reference evidence="2" key="1">
    <citation type="submission" date="2017-01" db="EMBL/GenBank/DDBJ databases">
        <title>Comparative genomics of anhydrobiosis in the tardigrade Hypsibius dujardini.</title>
        <authorList>
            <person name="Yoshida Y."/>
            <person name="Koutsovoulos G."/>
            <person name="Laetsch D."/>
            <person name="Stevens L."/>
            <person name="Kumar S."/>
            <person name="Horikawa D."/>
            <person name="Ishino K."/>
            <person name="Komine S."/>
            <person name="Tomita M."/>
            <person name="Blaxter M."/>
            <person name="Arakawa K."/>
        </authorList>
    </citation>
    <scope>NUCLEOTIDE SEQUENCE [LARGE SCALE GENOMIC DNA]</scope>
    <source>
        <strain evidence="2">Z151</strain>
    </source>
</reference>
<keyword evidence="2" id="KW-1185">Reference proteome</keyword>
<organism evidence="1 2">
    <name type="scientific">Hypsibius exemplaris</name>
    <name type="common">Freshwater tardigrade</name>
    <dbReference type="NCBI Taxonomy" id="2072580"/>
    <lineage>
        <taxon>Eukaryota</taxon>
        <taxon>Metazoa</taxon>
        <taxon>Ecdysozoa</taxon>
        <taxon>Tardigrada</taxon>
        <taxon>Eutardigrada</taxon>
        <taxon>Parachela</taxon>
        <taxon>Hypsibioidea</taxon>
        <taxon>Hypsibiidae</taxon>
        <taxon>Hypsibius</taxon>
    </lineage>
</organism>
<evidence type="ECO:0000313" key="1">
    <source>
        <dbReference type="EMBL" id="OQV20893.1"/>
    </source>
</evidence>
<protein>
    <submittedName>
        <fullName evidence="1">Uncharacterized protein</fullName>
    </submittedName>
</protein>
<dbReference type="AlphaFoldDB" id="A0A1W0X0B5"/>
<sequence>MEDFLHAHESAATDPTTPKKLRRQANFFLQFLRGEAELSLDYLKEISISVFLQDCGVCRTKADCKACSISMAIGVKNEVLVFHRLNWQNYKDVEFPLHWARQAYGVRLGDICAGSDYGLPAEHSGRPWGSRRIRYGNGVWIGTSQKYGREDPSRGIRNKHGKKILMLLMAEQKSRRIQIRVIGSEKVT</sequence>
<gene>
    <name evidence="1" type="ORF">BV898_05233</name>
</gene>
<evidence type="ECO:0000313" key="2">
    <source>
        <dbReference type="Proteomes" id="UP000192578"/>
    </source>
</evidence>
<accession>A0A1W0X0B5</accession>
<dbReference type="EMBL" id="MTYJ01000027">
    <property type="protein sequence ID" value="OQV20893.1"/>
    <property type="molecule type" value="Genomic_DNA"/>
</dbReference>